<keyword evidence="3" id="KW-1185">Reference proteome</keyword>
<organism evidence="2 3">
    <name type="scientific">Coemansia asiatica</name>
    <dbReference type="NCBI Taxonomy" id="1052880"/>
    <lineage>
        <taxon>Eukaryota</taxon>
        <taxon>Fungi</taxon>
        <taxon>Fungi incertae sedis</taxon>
        <taxon>Zoopagomycota</taxon>
        <taxon>Kickxellomycotina</taxon>
        <taxon>Kickxellomycetes</taxon>
        <taxon>Kickxellales</taxon>
        <taxon>Kickxellaceae</taxon>
        <taxon>Coemansia</taxon>
    </lineage>
</organism>
<comment type="caution">
    <text evidence="2">The sequence shown here is derived from an EMBL/GenBank/DDBJ whole genome shotgun (WGS) entry which is preliminary data.</text>
</comment>
<sequence length="176" mass="18680">MKITVAVNWAGLLIFAVSGVVLNMFGAAEARSDKGEDDDSEIRNLLGVRPDLADNLNPVDIEKPDMDINEPGAAAGAMPGTEAPGVKAQKEGLDCVKDCLLTDQSCRARCLGVPGVASRKMPRKQDIEGNLPLNWKKNNKEEIVKPASVDDVSGASGTHVASAEHAAVIEYKLLCE</sequence>
<dbReference type="EMBL" id="JANBOH010000058">
    <property type="protein sequence ID" value="KAJ1646516.1"/>
    <property type="molecule type" value="Genomic_DNA"/>
</dbReference>
<evidence type="ECO:0000313" key="3">
    <source>
        <dbReference type="Proteomes" id="UP001145021"/>
    </source>
</evidence>
<proteinExistence type="predicted"/>
<protein>
    <submittedName>
        <fullName evidence="2">Uncharacterized protein</fullName>
    </submittedName>
</protein>
<dbReference type="AlphaFoldDB" id="A0A9W7XNW7"/>
<gene>
    <name evidence="2" type="ORF">LPJ64_002024</name>
</gene>
<evidence type="ECO:0000256" key="1">
    <source>
        <dbReference type="SAM" id="MobiDB-lite"/>
    </source>
</evidence>
<evidence type="ECO:0000313" key="2">
    <source>
        <dbReference type="EMBL" id="KAJ1646516.1"/>
    </source>
</evidence>
<feature type="region of interest" description="Disordered" evidence="1">
    <location>
        <begin position="66"/>
        <end position="85"/>
    </location>
</feature>
<name>A0A9W7XNW7_9FUNG</name>
<dbReference type="Proteomes" id="UP001145021">
    <property type="component" value="Unassembled WGS sequence"/>
</dbReference>
<reference evidence="2" key="1">
    <citation type="submission" date="2022-07" db="EMBL/GenBank/DDBJ databases">
        <title>Phylogenomic reconstructions and comparative analyses of Kickxellomycotina fungi.</title>
        <authorList>
            <person name="Reynolds N.K."/>
            <person name="Stajich J.E."/>
            <person name="Barry K."/>
            <person name="Grigoriev I.V."/>
            <person name="Crous P."/>
            <person name="Smith M.E."/>
        </authorList>
    </citation>
    <scope>NUCLEOTIDE SEQUENCE</scope>
    <source>
        <strain evidence="2">NBRC 105413</strain>
    </source>
</reference>
<accession>A0A9W7XNW7</accession>